<dbReference type="AlphaFoldDB" id="A0A1C6U9X6"/>
<feature type="region of interest" description="Disordered" evidence="1">
    <location>
        <begin position="86"/>
        <end position="140"/>
    </location>
</feature>
<sequence>MTDPTSSAPPDQPANEAGVSPQPDPTLAGAAAAPPTAGPQDATLAEAPTPTTPPTRSNARAWAVGGIALVIALGIGGAVIATSGDSANPAGAAASASPSTATPTTAAPTTAAPTTAAPTSAAPLPTKTAAPPKPKPPSYKTLTARQWKLIAKNPDGHIGEHYVVYGRVTQFDAATGTDTFRADVAHRRMSDEFDYETNTMLSGAGSDLENLVEDDIFRANVMVLGSYSYDTQIGGSTTAPLLQIDSIKVL</sequence>
<feature type="region of interest" description="Disordered" evidence="1">
    <location>
        <begin position="1"/>
        <end position="58"/>
    </location>
</feature>
<accession>A0A1C6U9X6</accession>
<proteinExistence type="predicted"/>
<evidence type="ECO:0000313" key="3">
    <source>
        <dbReference type="Proteomes" id="UP000198605"/>
    </source>
</evidence>
<organism evidence="2 3">
    <name type="scientific">Micromonospora chersina</name>
    <dbReference type="NCBI Taxonomy" id="47854"/>
    <lineage>
        <taxon>Bacteria</taxon>
        <taxon>Bacillati</taxon>
        <taxon>Actinomycetota</taxon>
        <taxon>Actinomycetes</taxon>
        <taxon>Micromonosporales</taxon>
        <taxon>Micromonosporaceae</taxon>
        <taxon>Micromonospora</taxon>
    </lineage>
</organism>
<dbReference type="GeneID" id="51982719"/>
<dbReference type="RefSeq" id="WP_167544498.1">
    <property type="nucleotide sequence ID" value="NZ_FMIB01000002.1"/>
</dbReference>
<dbReference type="EMBL" id="FMIB01000002">
    <property type="protein sequence ID" value="SCL50768.1"/>
    <property type="molecule type" value="Genomic_DNA"/>
</dbReference>
<dbReference type="PRINTS" id="PR01217">
    <property type="entry name" value="PRICHEXTENSN"/>
</dbReference>
<evidence type="ECO:0000313" key="2">
    <source>
        <dbReference type="EMBL" id="SCL50768.1"/>
    </source>
</evidence>
<dbReference type="Proteomes" id="UP000198605">
    <property type="component" value="Unassembled WGS sequence"/>
</dbReference>
<evidence type="ECO:0000256" key="1">
    <source>
        <dbReference type="SAM" id="MobiDB-lite"/>
    </source>
</evidence>
<gene>
    <name evidence="2" type="ORF">GA0070603_1064</name>
</gene>
<keyword evidence="3" id="KW-1185">Reference proteome</keyword>
<feature type="compositionally biased region" description="Low complexity" evidence="1">
    <location>
        <begin position="25"/>
        <end position="42"/>
    </location>
</feature>
<evidence type="ECO:0008006" key="4">
    <source>
        <dbReference type="Google" id="ProtNLM"/>
    </source>
</evidence>
<protein>
    <recommendedName>
        <fullName evidence="4">tRNA_anti-like</fullName>
    </recommendedName>
</protein>
<feature type="compositionally biased region" description="Low complexity" evidence="1">
    <location>
        <begin position="86"/>
        <end position="130"/>
    </location>
</feature>
<name>A0A1C6U9X6_9ACTN</name>
<dbReference type="STRING" id="47854.GA0070603_1064"/>
<reference evidence="3" key="1">
    <citation type="submission" date="2016-06" db="EMBL/GenBank/DDBJ databases">
        <authorList>
            <person name="Varghese N."/>
            <person name="Submissions Spin"/>
        </authorList>
    </citation>
    <scope>NUCLEOTIDE SEQUENCE [LARGE SCALE GENOMIC DNA]</scope>
    <source>
        <strain evidence="3">DSM 44151</strain>
    </source>
</reference>